<feature type="chain" id="PRO_5039603185" evidence="1">
    <location>
        <begin position="31"/>
        <end position="312"/>
    </location>
</feature>
<dbReference type="PANTHER" id="PTHR33428:SF14">
    <property type="entry name" value="CARBOXYLESTERASE TYPE B DOMAIN-CONTAINING PROTEIN"/>
    <property type="match status" value="1"/>
</dbReference>
<keyword evidence="4" id="KW-1185">Reference proteome</keyword>
<dbReference type="InterPro" id="IPR029058">
    <property type="entry name" value="AB_hydrolase_fold"/>
</dbReference>
<proteinExistence type="predicted"/>
<dbReference type="Pfam" id="PF12740">
    <property type="entry name" value="PETase"/>
    <property type="match status" value="1"/>
</dbReference>
<evidence type="ECO:0000259" key="2">
    <source>
        <dbReference type="Pfam" id="PF12740"/>
    </source>
</evidence>
<evidence type="ECO:0000256" key="1">
    <source>
        <dbReference type="SAM" id="SignalP"/>
    </source>
</evidence>
<dbReference type="RefSeq" id="WP_072478212.1">
    <property type="nucleotide sequence ID" value="NZ_FPJG01000006.1"/>
</dbReference>
<keyword evidence="3" id="KW-0378">Hydrolase</keyword>
<dbReference type="STRING" id="546364.SAMN04489730_4611"/>
<keyword evidence="1" id="KW-0732">Signal</keyword>
<dbReference type="Gene3D" id="3.40.50.1820">
    <property type="entry name" value="alpha/beta hydrolase"/>
    <property type="match status" value="1"/>
</dbReference>
<dbReference type="PANTHER" id="PTHR33428">
    <property type="entry name" value="CHLOROPHYLLASE-2, CHLOROPLASTIC"/>
    <property type="match status" value="1"/>
</dbReference>
<sequence>MGKAFRTPALVAAATALVAVTAALVPGAHGTGTDVAAAAAPAPPAAAVFHPVVREAAARTGDYAAEYTVYRPADLDQLRDRLPVVVFGNGACRHVSNDELLTLETLLAAHGFAVVAVGGFAEPALTENGSPEPSVITDAITWAERENGRRGSALRDRLDTRRIGVAGHSCGGIEALVAGADPRVKSVLSLDSGFFADGTLGYGRENLRNLHTPAMFVDGGPNDVAYPNSGANYDLVTVPAVRATNPAAGHTGFVYGQRDGNPDPSVREEAVRVLVNWFDFTLNGSRSARGYLLGAECGLCTTPGWTVTSKNF</sequence>
<dbReference type="GO" id="GO:0016787">
    <property type="term" value="F:hydrolase activity"/>
    <property type="evidence" value="ECO:0007669"/>
    <property type="project" value="UniProtKB-KW"/>
</dbReference>
<gene>
    <name evidence="3" type="ORF">SAMN04489730_4611</name>
</gene>
<name>A0A1K1S3W6_9PSEU</name>
<feature type="domain" description="PET hydrolase/cutinase-like" evidence="2">
    <location>
        <begin position="100"/>
        <end position="227"/>
    </location>
</feature>
<dbReference type="InterPro" id="IPR041127">
    <property type="entry name" value="PET_hydrolase/cutinase-like"/>
</dbReference>
<evidence type="ECO:0000313" key="4">
    <source>
        <dbReference type="Proteomes" id="UP000182740"/>
    </source>
</evidence>
<dbReference type="AlphaFoldDB" id="A0A1K1S3W6"/>
<dbReference type="EMBL" id="FPJG01000006">
    <property type="protein sequence ID" value="SFW78874.1"/>
    <property type="molecule type" value="Genomic_DNA"/>
</dbReference>
<feature type="signal peptide" evidence="1">
    <location>
        <begin position="1"/>
        <end position="30"/>
    </location>
</feature>
<accession>A0A1K1S3W6</accession>
<evidence type="ECO:0000313" key="3">
    <source>
        <dbReference type="EMBL" id="SFW78874.1"/>
    </source>
</evidence>
<organism evidence="3 4">
    <name type="scientific">Amycolatopsis australiensis</name>
    <dbReference type="NCBI Taxonomy" id="546364"/>
    <lineage>
        <taxon>Bacteria</taxon>
        <taxon>Bacillati</taxon>
        <taxon>Actinomycetota</taxon>
        <taxon>Actinomycetes</taxon>
        <taxon>Pseudonocardiales</taxon>
        <taxon>Pseudonocardiaceae</taxon>
        <taxon>Amycolatopsis</taxon>
    </lineage>
</organism>
<dbReference type="Proteomes" id="UP000182740">
    <property type="component" value="Unassembled WGS sequence"/>
</dbReference>
<dbReference type="SUPFAM" id="SSF53474">
    <property type="entry name" value="alpha/beta-Hydrolases"/>
    <property type="match status" value="1"/>
</dbReference>
<reference evidence="4" key="1">
    <citation type="submission" date="2016-11" db="EMBL/GenBank/DDBJ databases">
        <authorList>
            <person name="Varghese N."/>
            <person name="Submissions S."/>
        </authorList>
    </citation>
    <scope>NUCLEOTIDE SEQUENCE [LARGE SCALE GENOMIC DNA]</scope>
    <source>
        <strain evidence="4">DSM 44671</strain>
    </source>
</reference>
<protein>
    <submittedName>
        <fullName evidence="3">Alpha/beta hydrolase family protein</fullName>
    </submittedName>
</protein>
<dbReference type="OrthoDB" id="9812672at2"/>